<accession>A0A8R1YAA3</accession>
<name>A0A2A6CI93_PRIPA</name>
<evidence type="ECO:0000256" key="1">
    <source>
        <dbReference type="SAM" id="MobiDB-lite"/>
    </source>
</evidence>
<dbReference type="AlphaFoldDB" id="A0A2A6CI93"/>
<sequence length="141" mass="15234">MAVEQRNNGQAQNGGADLPANNDVANDASDPPVPAPDADVLPISNDSGAPPGDDDNVEALRNLAQLRVSDQYDAEATTDYQMILGMLLLILDGTFHTVNRTALRRLMTQPQFEVPAEWIPHMPLFTNAIDWAMDRLPAAAA</sequence>
<protein>
    <submittedName>
        <fullName evidence="2">Uncharacterized protein</fullName>
    </submittedName>
</protein>
<evidence type="ECO:0000313" key="3">
    <source>
        <dbReference type="Proteomes" id="UP000005239"/>
    </source>
</evidence>
<gene>
    <name evidence="2" type="primary">WBGene00095851</name>
</gene>
<feature type="compositionally biased region" description="Polar residues" evidence="1">
    <location>
        <begin position="1"/>
        <end position="13"/>
    </location>
</feature>
<organism evidence="2 3">
    <name type="scientific">Pristionchus pacificus</name>
    <name type="common">Parasitic nematode worm</name>
    <dbReference type="NCBI Taxonomy" id="54126"/>
    <lineage>
        <taxon>Eukaryota</taxon>
        <taxon>Metazoa</taxon>
        <taxon>Ecdysozoa</taxon>
        <taxon>Nematoda</taxon>
        <taxon>Chromadorea</taxon>
        <taxon>Rhabditida</taxon>
        <taxon>Rhabditina</taxon>
        <taxon>Diplogasteromorpha</taxon>
        <taxon>Diplogasteroidea</taxon>
        <taxon>Neodiplogasteridae</taxon>
        <taxon>Pristionchus</taxon>
    </lineage>
</organism>
<dbReference type="EnsemblMetazoa" id="PPA06297.1">
    <property type="protein sequence ID" value="PPA06297.1"/>
    <property type="gene ID" value="WBGene00095851"/>
</dbReference>
<dbReference type="Proteomes" id="UP000005239">
    <property type="component" value="Unassembled WGS sequence"/>
</dbReference>
<evidence type="ECO:0000313" key="2">
    <source>
        <dbReference type="EnsemblMetazoa" id="PPA06297.1"/>
    </source>
</evidence>
<reference evidence="3" key="1">
    <citation type="journal article" date="2008" name="Nat. Genet.">
        <title>The Pristionchus pacificus genome provides a unique perspective on nematode lifestyle and parasitism.</title>
        <authorList>
            <person name="Dieterich C."/>
            <person name="Clifton S.W."/>
            <person name="Schuster L.N."/>
            <person name="Chinwalla A."/>
            <person name="Delehaunty K."/>
            <person name="Dinkelacker I."/>
            <person name="Fulton L."/>
            <person name="Fulton R."/>
            <person name="Godfrey J."/>
            <person name="Minx P."/>
            <person name="Mitreva M."/>
            <person name="Roeseler W."/>
            <person name="Tian H."/>
            <person name="Witte H."/>
            <person name="Yang S.P."/>
            <person name="Wilson R.K."/>
            <person name="Sommer R.J."/>
        </authorList>
    </citation>
    <scope>NUCLEOTIDE SEQUENCE [LARGE SCALE GENOMIC DNA]</scope>
    <source>
        <strain evidence="3">PS312</strain>
    </source>
</reference>
<accession>A0A2A6CI93</accession>
<reference evidence="2" key="2">
    <citation type="submission" date="2022-06" db="UniProtKB">
        <authorList>
            <consortium name="EnsemblMetazoa"/>
        </authorList>
    </citation>
    <scope>IDENTIFICATION</scope>
    <source>
        <strain evidence="2">PS312</strain>
    </source>
</reference>
<proteinExistence type="predicted"/>
<feature type="region of interest" description="Disordered" evidence="1">
    <location>
        <begin position="1"/>
        <end position="56"/>
    </location>
</feature>
<feature type="compositionally biased region" description="Low complexity" evidence="1">
    <location>
        <begin position="23"/>
        <end position="42"/>
    </location>
</feature>
<keyword evidence="3" id="KW-1185">Reference proteome</keyword>